<evidence type="ECO:0000313" key="2">
    <source>
        <dbReference type="EMBL" id="KKS72553.1"/>
    </source>
</evidence>
<dbReference type="SUPFAM" id="SSF53335">
    <property type="entry name" value="S-adenosyl-L-methionine-dependent methyltransferases"/>
    <property type="match status" value="1"/>
</dbReference>
<feature type="transmembrane region" description="Helical" evidence="1">
    <location>
        <begin position="168"/>
        <end position="187"/>
    </location>
</feature>
<dbReference type="Pfam" id="PF13489">
    <property type="entry name" value="Methyltransf_23"/>
    <property type="match status" value="1"/>
</dbReference>
<dbReference type="InterPro" id="IPR029063">
    <property type="entry name" value="SAM-dependent_MTases_sf"/>
</dbReference>
<organism evidence="2 3">
    <name type="scientific">Candidatus Magasanikbacteria bacterium GW2011_GWE2_42_7</name>
    <dbReference type="NCBI Taxonomy" id="1619052"/>
    <lineage>
        <taxon>Bacteria</taxon>
        <taxon>Candidatus Magasanikiibacteriota</taxon>
    </lineage>
</organism>
<name>A0A0G1ED94_9BACT</name>
<reference evidence="2 3" key="1">
    <citation type="journal article" date="2015" name="Nature">
        <title>rRNA introns, odd ribosomes, and small enigmatic genomes across a large radiation of phyla.</title>
        <authorList>
            <person name="Brown C.T."/>
            <person name="Hug L.A."/>
            <person name="Thomas B.C."/>
            <person name="Sharon I."/>
            <person name="Castelle C.J."/>
            <person name="Singh A."/>
            <person name="Wilkins M.J."/>
            <person name="Williams K.H."/>
            <person name="Banfield J.F."/>
        </authorList>
    </citation>
    <scope>NUCLEOTIDE SEQUENCE [LARGE SCALE GENOMIC DNA]</scope>
</reference>
<protein>
    <recommendedName>
        <fullName evidence="4">Methyltransferase type 11 domain-containing protein</fullName>
    </recommendedName>
</protein>
<gene>
    <name evidence="2" type="ORF">UV42_C0007G0005</name>
</gene>
<keyword evidence="1" id="KW-0472">Membrane</keyword>
<dbReference type="Proteomes" id="UP000033867">
    <property type="component" value="Unassembled WGS sequence"/>
</dbReference>
<proteinExistence type="predicted"/>
<evidence type="ECO:0000313" key="3">
    <source>
        <dbReference type="Proteomes" id="UP000033867"/>
    </source>
</evidence>
<feature type="transmembrane region" description="Helical" evidence="1">
    <location>
        <begin position="207"/>
        <end position="229"/>
    </location>
</feature>
<keyword evidence="1" id="KW-1133">Transmembrane helix</keyword>
<comment type="caution">
    <text evidence="2">The sequence shown here is derived from an EMBL/GenBank/DDBJ whole genome shotgun (WGS) entry which is preliminary data.</text>
</comment>
<keyword evidence="1" id="KW-0812">Transmembrane</keyword>
<dbReference type="CDD" id="cd02440">
    <property type="entry name" value="AdoMet_MTases"/>
    <property type="match status" value="1"/>
</dbReference>
<dbReference type="Gene3D" id="3.40.50.150">
    <property type="entry name" value="Vaccinia Virus protein VP39"/>
    <property type="match status" value="1"/>
</dbReference>
<sequence>MKEFSADNGLSVPKGIWYLFYNLMRGIGGMWTSVTSTYWAPKHISDVSGRSPGRLYLDEFLLSQIPTFVHQKEIHMLDIGCGSGYLRDVFEVLGYTGTYTGVDIEKHPKFDITSHGAFQTSFVESPIEKWETTDTFDVICSNTSLEHIDDDTLTVEKCRGWIRDTHTVQIHIVPSFWSLFLYLWHGFRQYTPKRIKGLFSGQPYTVYRLGGVFSFLAHLFLITIPVFFFRKDTLRDSHFYATCIKYCSKLDRVLPVCSPLYVVIIQGEKLP</sequence>
<dbReference type="AlphaFoldDB" id="A0A0G1ED94"/>
<accession>A0A0G1ED94</accession>
<dbReference type="EMBL" id="LCEK01000007">
    <property type="protein sequence ID" value="KKS72553.1"/>
    <property type="molecule type" value="Genomic_DNA"/>
</dbReference>
<evidence type="ECO:0008006" key="4">
    <source>
        <dbReference type="Google" id="ProtNLM"/>
    </source>
</evidence>
<evidence type="ECO:0000256" key="1">
    <source>
        <dbReference type="SAM" id="Phobius"/>
    </source>
</evidence>